<keyword evidence="1" id="KW-0732">Signal</keyword>
<proteinExistence type="predicted"/>
<dbReference type="AlphaFoldDB" id="A0A2P7QLL7"/>
<organism evidence="2 3">
    <name type="scientific">Allosphingosinicella deserti</name>
    <dbReference type="NCBI Taxonomy" id="2116704"/>
    <lineage>
        <taxon>Bacteria</taxon>
        <taxon>Pseudomonadati</taxon>
        <taxon>Pseudomonadota</taxon>
        <taxon>Alphaproteobacteria</taxon>
        <taxon>Sphingomonadales</taxon>
        <taxon>Sphingomonadaceae</taxon>
        <taxon>Allosphingosinicella</taxon>
    </lineage>
</organism>
<reference evidence="2 3" key="1">
    <citation type="submission" date="2018-03" db="EMBL/GenBank/DDBJ databases">
        <title>The draft genome of Sphingosinicella sp. GL-C-18.</title>
        <authorList>
            <person name="Liu L."/>
            <person name="Li L."/>
            <person name="Liang L."/>
            <person name="Zhang X."/>
            <person name="Wang T."/>
        </authorList>
    </citation>
    <scope>NUCLEOTIDE SEQUENCE [LARGE SCALE GENOMIC DNA]</scope>
    <source>
        <strain evidence="2 3">GL-C-18</strain>
    </source>
</reference>
<name>A0A2P7QLL7_9SPHN</name>
<dbReference type="InterPro" id="IPR011659">
    <property type="entry name" value="WD40"/>
</dbReference>
<dbReference type="Pfam" id="PF07676">
    <property type="entry name" value="PD40"/>
    <property type="match status" value="1"/>
</dbReference>
<dbReference type="InterPro" id="IPR011042">
    <property type="entry name" value="6-blade_b-propeller_TolB-like"/>
</dbReference>
<protein>
    <submittedName>
        <fullName evidence="2">Uncharacterized protein</fullName>
    </submittedName>
</protein>
<accession>A0A2P7QLL7</accession>
<dbReference type="Proteomes" id="UP000241167">
    <property type="component" value="Unassembled WGS sequence"/>
</dbReference>
<feature type="signal peptide" evidence="1">
    <location>
        <begin position="1"/>
        <end position="27"/>
    </location>
</feature>
<sequence length="303" mass="32406">MRPWLPALLAGSLSSAALIAGIPPAAADRPSGPDLWTPPALSTAGYESTPTFSPDGRELVYMAADPSFTRWRLQMVRCEDGRWTAPRPPAFAAAPPDAEADPGYTPDGAGLYFVSARHDPANEDLDIWYVARSAAGTWGKPERLPAPVNSPHAELLPRADRLGNLYFGSSRPGGHGQSDIYVATRGPAGAWQVRNAGPPVSTAANEYEAEISADGRTLILVADRGDRSHLYRFERAATGWREIGRVPADPDVFQVGPLLSPDARALLFAQAHPDRSGEIYRIDLMPGGAAGWPRPCAEGEHGV</sequence>
<gene>
    <name evidence="2" type="ORF">C7I55_16215</name>
</gene>
<comment type="caution">
    <text evidence="2">The sequence shown here is derived from an EMBL/GenBank/DDBJ whole genome shotgun (WGS) entry which is preliminary data.</text>
</comment>
<keyword evidence="3" id="KW-1185">Reference proteome</keyword>
<evidence type="ECO:0000313" key="2">
    <source>
        <dbReference type="EMBL" id="PSJ38868.1"/>
    </source>
</evidence>
<evidence type="ECO:0000313" key="3">
    <source>
        <dbReference type="Proteomes" id="UP000241167"/>
    </source>
</evidence>
<dbReference type="OrthoDB" id="9809364at2"/>
<dbReference type="Gene3D" id="2.120.10.30">
    <property type="entry name" value="TolB, C-terminal domain"/>
    <property type="match status" value="2"/>
</dbReference>
<dbReference type="EMBL" id="PXYI01000005">
    <property type="protein sequence ID" value="PSJ38868.1"/>
    <property type="molecule type" value="Genomic_DNA"/>
</dbReference>
<dbReference type="SUPFAM" id="SSF82171">
    <property type="entry name" value="DPP6 N-terminal domain-like"/>
    <property type="match status" value="1"/>
</dbReference>
<feature type="chain" id="PRO_5015145176" evidence="1">
    <location>
        <begin position="28"/>
        <end position="303"/>
    </location>
</feature>
<dbReference type="RefSeq" id="WP_106514061.1">
    <property type="nucleotide sequence ID" value="NZ_PXYI01000005.1"/>
</dbReference>
<evidence type="ECO:0000256" key="1">
    <source>
        <dbReference type="SAM" id="SignalP"/>
    </source>
</evidence>